<feature type="compositionally biased region" description="Polar residues" evidence="6">
    <location>
        <begin position="346"/>
        <end position="356"/>
    </location>
</feature>
<dbReference type="GO" id="GO:0003676">
    <property type="term" value="F:nucleic acid binding"/>
    <property type="evidence" value="ECO:0007669"/>
    <property type="project" value="InterPro"/>
</dbReference>
<feature type="region of interest" description="Disordered" evidence="6">
    <location>
        <begin position="474"/>
        <end position="554"/>
    </location>
</feature>
<dbReference type="PANTHER" id="PTHR15439:SF0">
    <property type="entry name" value="CELL DIVISION CYCLE AND APOPTOSIS REGULATOR PROTEIN 1-RELATED"/>
    <property type="match status" value="1"/>
</dbReference>
<accession>A0A6A5SIB4</accession>
<evidence type="ECO:0000256" key="3">
    <source>
        <dbReference type="ARBA" id="ARBA00022771"/>
    </source>
</evidence>
<dbReference type="SUPFAM" id="SSF57756">
    <property type="entry name" value="Retrovirus zinc finger-like domains"/>
    <property type="match status" value="1"/>
</dbReference>
<sequence length="554" mass="61767">MPSHIFYRFKNSRETERITFEGTHLTVFELKRDIIRASGLGDGSDCNLHLFPEDDPKNEYKDDTTTVLRTSTVIAIRRPAPRGQGRAARYITGKAPVRALASERKPAPMPTHQGGNTEDAEAAFLAESALAWDVQKELLSHAKPVYNNKKKTVVVPEHAPPPGYVCRRCNIKGHWIQACPTNDDPDFKPVFQAKRTTGIPQSFLKKVEKPVDEEAAKGVMLNADGEYVQVMTDTKTWDKFQEKINETRARAASADAASKELREHGLECPIDNQRFVDPVKTPCCGKSYCRKCIDDALADEDLICPNCSKANVLVDDLIADEDMVKALKAYDAEKAAREKAKAQQASNETPSTQLTHATDAASLITRTTGNASDTDSSTSSKKRKQPPTEIAPPTAPKAMRQAQQNTDPASKMEQDFIQQMEMLKNAPMNVPGPMPMAFPQQIPYQNTYQMGFQQQGPPQQWFAQQQYSQQQYGQQQYGQQNYGQQQYGGPSQQQQQYGGPQQQQQYGWGAQGQGQQGGWSAQAEQGNDAGAYDRQPVNPRGRNRRSRAPDYTYL</sequence>
<evidence type="ECO:0000256" key="2">
    <source>
        <dbReference type="ARBA" id="ARBA00022723"/>
    </source>
</evidence>
<dbReference type="GO" id="GO:0008270">
    <property type="term" value="F:zinc ion binding"/>
    <property type="evidence" value="ECO:0007669"/>
    <property type="project" value="UniProtKB-KW"/>
</dbReference>
<dbReference type="EMBL" id="ML976078">
    <property type="protein sequence ID" value="KAF1939602.1"/>
    <property type="molecule type" value="Genomic_DNA"/>
</dbReference>
<dbReference type="PANTHER" id="PTHR15439">
    <property type="entry name" value="RETINOBLASTOMA-BINDING PROTEIN 6"/>
    <property type="match status" value="1"/>
</dbReference>
<gene>
    <name evidence="8" type="ORF">EJ02DRAFT_456807</name>
</gene>
<feature type="compositionally biased region" description="Low complexity" evidence="6">
    <location>
        <begin position="474"/>
        <end position="508"/>
    </location>
</feature>
<organism evidence="8 9">
    <name type="scientific">Clathrospora elynae</name>
    <dbReference type="NCBI Taxonomy" id="706981"/>
    <lineage>
        <taxon>Eukaryota</taxon>
        <taxon>Fungi</taxon>
        <taxon>Dikarya</taxon>
        <taxon>Ascomycota</taxon>
        <taxon>Pezizomycotina</taxon>
        <taxon>Dothideomycetes</taxon>
        <taxon>Pleosporomycetidae</taxon>
        <taxon>Pleosporales</taxon>
        <taxon>Diademaceae</taxon>
        <taxon>Clathrospora</taxon>
    </lineage>
</organism>
<dbReference type="PROSITE" id="PS51282">
    <property type="entry name" value="DWNN"/>
    <property type="match status" value="1"/>
</dbReference>
<reference evidence="8" key="1">
    <citation type="journal article" date="2020" name="Stud. Mycol.">
        <title>101 Dothideomycetes genomes: a test case for predicting lifestyles and emergence of pathogens.</title>
        <authorList>
            <person name="Haridas S."/>
            <person name="Albert R."/>
            <person name="Binder M."/>
            <person name="Bloem J."/>
            <person name="Labutti K."/>
            <person name="Salamov A."/>
            <person name="Andreopoulos B."/>
            <person name="Baker S."/>
            <person name="Barry K."/>
            <person name="Bills G."/>
            <person name="Bluhm B."/>
            <person name="Cannon C."/>
            <person name="Castanera R."/>
            <person name="Culley D."/>
            <person name="Daum C."/>
            <person name="Ezra D."/>
            <person name="Gonzalez J."/>
            <person name="Henrissat B."/>
            <person name="Kuo A."/>
            <person name="Liang C."/>
            <person name="Lipzen A."/>
            <person name="Lutzoni F."/>
            <person name="Magnuson J."/>
            <person name="Mondo S."/>
            <person name="Nolan M."/>
            <person name="Ohm R."/>
            <person name="Pangilinan J."/>
            <person name="Park H.-J."/>
            <person name="Ramirez L."/>
            <person name="Alfaro M."/>
            <person name="Sun H."/>
            <person name="Tritt A."/>
            <person name="Yoshinaga Y."/>
            <person name="Zwiers L.-H."/>
            <person name="Turgeon B."/>
            <person name="Goodwin S."/>
            <person name="Spatafora J."/>
            <person name="Crous P."/>
            <person name="Grigoriev I."/>
        </authorList>
    </citation>
    <scope>NUCLEOTIDE SEQUENCE</scope>
    <source>
        <strain evidence="8">CBS 161.51</strain>
    </source>
</reference>
<keyword evidence="2" id="KW-0479">Metal-binding</keyword>
<comment type="subcellular location">
    <subcellularLocation>
        <location evidence="1">Nucleus</location>
    </subcellularLocation>
</comment>
<evidence type="ECO:0000313" key="9">
    <source>
        <dbReference type="Proteomes" id="UP000800038"/>
    </source>
</evidence>
<evidence type="ECO:0000256" key="6">
    <source>
        <dbReference type="SAM" id="MobiDB-lite"/>
    </source>
</evidence>
<feature type="region of interest" description="Disordered" evidence="6">
    <location>
        <begin position="338"/>
        <end position="412"/>
    </location>
</feature>
<name>A0A6A5SIB4_9PLEO</name>
<dbReference type="InterPro" id="IPR013083">
    <property type="entry name" value="Znf_RING/FYVE/PHD"/>
</dbReference>
<dbReference type="InterPro" id="IPR036875">
    <property type="entry name" value="Znf_CCHC_sf"/>
</dbReference>
<dbReference type="OrthoDB" id="106784at2759"/>
<dbReference type="InterPro" id="IPR033489">
    <property type="entry name" value="RBBP6"/>
</dbReference>
<dbReference type="GO" id="GO:0016567">
    <property type="term" value="P:protein ubiquitination"/>
    <property type="evidence" value="ECO:0007669"/>
    <property type="project" value="InterPro"/>
</dbReference>
<evidence type="ECO:0000256" key="1">
    <source>
        <dbReference type="ARBA" id="ARBA00004123"/>
    </source>
</evidence>
<evidence type="ECO:0000313" key="8">
    <source>
        <dbReference type="EMBL" id="KAF1939602.1"/>
    </source>
</evidence>
<keyword evidence="9" id="KW-1185">Reference proteome</keyword>
<proteinExistence type="predicted"/>
<dbReference type="InterPro" id="IPR025829">
    <property type="entry name" value="Zn_knuckle_CX2CX3GHX4C"/>
</dbReference>
<keyword evidence="3" id="KW-0863">Zinc-finger</keyword>
<dbReference type="SMART" id="SM01180">
    <property type="entry name" value="DWNN"/>
    <property type="match status" value="1"/>
</dbReference>
<dbReference type="GO" id="GO:0006397">
    <property type="term" value="P:mRNA processing"/>
    <property type="evidence" value="ECO:0007669"/>
    <property type="project" value="InterPro"/>
</dbReference>
<dbReference type="Pfam" id="PF08783">
    <property type="entry name" value="DWNN"/>
    <property type="match status" value="1"/>
</dbReference>
<dbReference type="Gene3D" id="3.10.20.90">
    <property type="entry name" value="Phosphatidylinositol 3-kinase Catalytic Subunit, Chain A, domain 1"/>
    <property type="match status" value="1"/>
</dbReference>
<dbReference type="AlphaFoldDB" id="A0A6A5SIB4"/>
<dbReference type="CDD" id="cd16620">
    <property type="entry name" value="vRING-HC-C4C4_RBBP6"/>
    <property type="match status" value="1"/>
</dbReference>
<dbReference type="GO" id="GO:0061630">
    <property type="term" value="F:ubiquitin protein ligase activity"/>
    <property type="evidence" value="ECO:0007669"/>
    <property type="project" value="InterPro"/>
</dbReference>
<dbReference type="GO" id="GO:0005634">
    <property type="term" value="C:nucleus"/>
    <property type="evidence" value="ECO:0007669"/>
    <property type="project" value="UniProtKB-SubCell"/>
</dbReference>
<dbReference type="GO" id="GO:0006511">
    <property type="term" value="P:ubiquitin-dependent protein catabolic process"/>
    <property type="evidence" value="ECO:0007669"/>
    <property type="project" value="TreeGrafter"/>
</dbReference>
<evidence type="ECO:0000256" key="4">
    <source>
        <dbReference type="ARBA" id="ARBA00022833"/>
    </source>
</evidence>
<dbReference type="InterPro" id="IPR014891">
    <property type="entry name" value="DWNN_domain"/>
</dbReference>
<keyword evidence="5" id="KW-0539">Nucleus</keyword>
<evidence type="ECO:0000256" key="5">
    <source>
        <dbReference type="ARBA" id="ARBA00023242"/>
    </source>
</evidence>
<dbReference type="Pfam" id="PF13696">
    <property type="entry name" value="zf-CCHC_2"/>
    <property type="match status" value="1"/>
</dbReference>
<dbReference type="SUPFAM" id="SSF57850">
    <property type="entry name" value="RING/U-box"/>
    <property type="match status" value="1"/>
</dbReference>
<evidence type="ECO:0000259" key="7">
    <source>
        <dbReference type="PROSITE" id="PS51282"/>
    </source>
</evidence>
<dbReference type="Proteomes" id="UP000800038">
    <property type="component" value="Unassembled WGS sequence"/>
</dbReference>
<dbReference type="Gene3D" id="4.10.60.10">
    <property type="entry name" value="Zinc finger, CCHC-type"/>
    <property type="match status" value="1"/>
</dbReference>
<dbReference type="Gene3D" id="3.30.40.10">
    <property type="entry name" value="Zinc/RING finger domain, C3HC4 (zinc finger)"/>
    <property type="match status" value="1"/>
</dbReference>
<feature type="domain" description="DWNN" evidence="7">
    <location>
        <begin position="5"/>
        <end position="79"/>
    </location>
</feature>
<protein>
    <submittedName>
        <fullName evidence="8">DWNN-domain-containing protein</fullName>
    </submittedName>
</protein>
<keyword evidence="4" id="KW-0862">Zinc</keyword>